<protein>
    <recommendedName>
        <fullName evidence="1">NXPE C-terminal domain-containing protein</fullName>
    </recommendedName>
</protein>
<sequence>LKQIDLHVTHNPGPLLATDSDNNYIVEWRAHQKPLRMERTGIKELQYIATELQRLGPRKNMVIVLTCWSHFLTYPISFYVRRLWYIREAIRQLLERSPDTKILIKSANTGYRFDHGSDWLSYQLDTVMRAMFFELPVTILDVWQMTSCHREPENLHPIGIIIKNEVDLMLSFICPQ</sequence>
<accession>A0ABN9M7M6</accession>
<comment type="caution">
    <text evidence="2">The sequence shown here is derived from an EMBL/GenBank/DDBJ whole genome shotgun (WGS) entry which is preliminary data.</text>
</comment>
<feature type="domain" description="NXPE C-terminal" evidence="1">
    <location>
        <begin position="1"/>
        <end position="174"/>
    </location>
</feature>
<dbReference type="PANTHER" id="PTHR16165:SF23">
    <property type="entry name" value="NEUREXOPHILIN AND PC-ESTERASE DOMAIN FAMILY, MEMBER 5"/>
    <property type="match status" value="1"/>
</dbReference>
<dbReference type="Proteomes" id="UP001176940">
    <property type="component" value="Unassembled WGS sequence"/>
</dbReference>
<feature type="non-terminal residue" evidence="2">
    <location>
        <position position="176"/>
    </location>
</feature>
<evidence type="ECO:0000313" key="3">
    <source>
        <dbReference type="Proteomes" id="UP001176940"/>
    </source>
</evidence>
<proteinExistence type="predicted"/>
<reference evidence="2" key="1">
    <citation type="submission" date="2023-07" db="EMBL/GenBank/DDBJ databases">
        <authorList>
            <person name="Stuckert A."/>
        </authorList>
    </citation>
    <scope>NUCLEOTIDE SEQUENCE</scope>
</reference>
<gene>
    <name evidence="2" type="ORF">RIMI_LOCUS17593132</name>
</gene>
<keyword evidence="3" id="KW-1185">Reference proteome</keyword>
<dbReference type="InterPro" id="IPR057106">
    <property type="entry name" value="NXPE4_C"/>
</dbReference>
<dbReference type="PANTHER" id="PTHR16165">
    <property type="entry name" value="NXPE FAMILY MEMBER"/>
    <property type="match status" value="1"/>
</dbReference>
<evidence type="ECO:0000313" key="2">
    <source>
        <dbReference type="EMBL" id="CAJ0961189.1"/>
    </source>
</evidence>
<dbReference type="EMBL" id="CAUEEQ010051662">
    <property type="protein sequence ID" value="CAJ0961189.1"/>
    <property type="molecule type" value="Genomic_DNA"/>
</dbReference>
<organism evidence="2 3">
    <name type="scientific">Ranitomeya imitator</name>
    <name type="common">mimic poison frog</name>
    <dbReference type="NCBI Taxonomy" id="111125"/>
    <lineage>
        <taxon>Eukaryota</taxon>
        <taxon>Metazoa</taxon>
        <taxon>Chordata</taxon>
        <taxon>Craniata</taxon>
        <taxon>Vertebrata</taxon>
        <taxon>Euteleostomi</taxon>
        <taxon>Amphibia</taxon>
        <taxon>Batrachia</taxon>
        <taxon>Anura</taxon>
        <taxon>Neobatrachia</taxon>
        <taxon>Hyloidea</taxon>
        <taxon>Dendrobatidae</taxon>
        <taxon>Dendrobatinae</taxon>
        <taxon>Ranitomeya</taxon>
    </lineage>
</organism>
<feature type="non-terminal residue" evidence="2">
    <location>
        <position position="1"/>
    </location>
</feature>
<evidence type="ECO:0000259" key="1">
    <source>
        <dbReference type="Pfam" id="PF24536"/>
    </source>
</evidence>
<dbReference type="Pfam" id="PF24536">
    <property type="entry name" value="NXPE4_C"/>
    <property type="match status" value="1"/>
</dbReference>
<name>A0ABN9M7M6_9NEOB</name>